<evidence type="ECO:0000256" key="1">
    <source>
        <dbReference type="SAM" id="MobiDB-lite"/>
    </source>
</evidence>
<evidence type="ECO:0000313" key="2">
    <source>
        <dbReference type="EMBL" id="KAG7178219.1"/>
    </source>
</evidence>
<keyword evidence="3" id="KW-1185">Reference proteome</keyword>
<gene>
    <name evidence="2" type="ORF">Hamer_G025039</name>
</gene>
<organism evidence="2 3">
    <name type="scientific">Homarus americanus</name>
    <name type="common">American lobster</name>
    <dbReference type="NCBI Taxonomy" id="6706"/>
    <lineage>
        <taxon>Eukaryota</taxon>
        <taxon>Metazoa</taxon>
        <taxon>Ecdysozoa</taxon>
        <taxon>Arthropoda</taxon>
        <taxon>Crustacea</taxon>
        <taxon>Multicrustacea</taxon>
        <taxon>Malacostraca</taxon>
        <taxon>Eumalacostraca</taxon>
        <taxon>Eucarida</taxon>
        <taxon>Decapoda</taxon>
        <taxon>Pleocyemata</taxon>
        <taxon>Astacidea</taxon>
        <taxon>Nephropoidea</taxon>
        <taxon>Nephropidae</taxon>
        <taxon>Homarus</taxon>
    </lineage>
</organism>
<protein>
    <submittedName>
        <fullName evidence="2">Uncharacterized protein</fullName>
    </submittedName>
</protein>
<dbReference type="Proteomes" id="UP000747542">
    <property type="component" value="Unassembled WGS sequence"/>
</dbReference>
<feature type="region of interest" description="Disordered" evidence="1">
    <location>
        <begin position="86"/>
        <end position="114"/>
    </location>
</feature>
<dbReference type="EMBL" id="JAHLQT010000693">
    <property type="protein sequence ID" value="KAG7178219.1"/>
    <property type="molecule type" value="Genomic_DNA"/>
</dbReference>
<proteinExistence type="predicted"/>
<name>A0A8J5NEU2_HOMAM</name>
<comment type="caution">
    <text evidence="2">The sequence shown here is derived from an EMBL/GenBank/DDBJ whole genome shotgun (WGS) entry which is preliminary data.</text>
</comment>
<dbReference type="AlphaFoldDB" id="A0A8J5NEU2"/>
<evidence type="ECO:0000313" key="3">
    <source>
        <dbReference type="Proteomes" id="UP000747542"/>
    </source>
</evidence>
<sequence length="114" mass="13029">MRGETVLWAMLCSEVEDERREAVLWAMLCSEVEDERREALKSSSLCTGLWRCQTGLHSVERFKLVTEAALPMSTVTRKGWDDQVPIGEQTLMSRNRSKQDLALSPSSRSEEYSM</sequence>
<accession>A0A8J5NEU2</accession>
<reference evidence="2" key="1">
    <citation type="journal article" date="2021" name="Sci. Adv.">
        <title>The American lobster genome reveals insights on longevity, neural, and immune adaptations.</title>
        <authorList>
            <person name="Polinski J.M."/>
            <person name="Zimin A.V."/>
            <person name="Clark K.F."/>
            <person name="Kohn A.B."/>
            <person name="Sadowski N."/>
            <person name="Timp W."/>
            <person name="Ptitsyn A."/>
            <person name="Khanna P."/>
            <person name="Romanova D.Y."/>
            <person name="Williams P."/>
            <person name="Greenwood S.J."/>
            <person name="Moroz L.L."/>
            <person name="Walt D.R."/>
            <person name="Bodnar A.G."/>
        </authorList>
    </citation>
    <scope>NUCLEOTIDE SEQUENCE</scope>
    <source>
        <strain evidence="2">GMGI-L3</strain>
    </source>
</reference>